<reference evidence="1" key="1">
    <citation type="submission" date="2022-05" db="EMBL/GenBank/DDBJ databases">
        <title>Using nanopore sequencing to obtain complete genomes from saliva samples.</title>
        <authorList>
            <person name="Baker J.L."/>
        </authorList>
    </citation>
    <scope>NUCLEOTIDE SEQUENCE</scope>
    <source>
        <strain evidence="1">JCVI-JB-Lp32</strain>
    </source>
</reference>
<evidence type="ECO:0000313" key="2">
    <source>
        <dbReference type="Proteomes" id="UP000831562"/>
    </source>
</evidence>
<dbReference type="SUPFAM" id="SSF69360">
    <property type="entry name" value="Cell wall binding repeat"/>
    <property type="match status" value="1"/>
</dbReference>
<sequence>MTMNKKHKWLPLKIISIVLFLMATVFLLWNAFATPYPWAIDSLQQKAVERATQEAINTARQEGDGGKPYLKDIDYMKLTLGSCYIGVKPETRNNLIWEIRYRDKPVGYVMQELGTLRFSALAGNYESFKLVDLEEISLDDYKEVRDGSVELGPFEWKLPFGWVTVDGHKAYRQINGYLFSHGLAIVDDYYYEFDENGYLIKAIGPALDSETEN</sequence>
<dbReference type="Proteomes" id="UP000831562">
    <property type="component" value="Chromosome"/>
</dbReference>
<protein>
    <submittedName>
        <fullName evidence="1">Uncharacterized protein</fullName>
    </submittedName>
</protein>
<evidence type="ECO:0000313" key="1">
    <source>
        <dbReference type="EMBL" id="UQF78471.1"/>
    </source>
</evidence>
<dbReference type="EMBL" id="CP097092">
    <property type="protein sequence ID" value="UQF78471.1"/>
    <property type="molecule type" value="Genomic_DNA"/>
</dbReference>
<organism evidence="1 2">
    <name type="scientific">Lancefieldella parvula</name>
    <dbReference type="NCBI Taxonomy" id="1382"/>
    <lineage>
        <taxon>Bacteria</taxon>
        <taxon>Bacillati</taxon>
        <taxon>Actinomycetota</taxon>
        <taxon>Coriobacteriia</taxon>
        <taxon>Coriobacteriales</taxon>
        <taxon>Atopobiaceae</taxon>
        <taxon>Lancefieldella</taxon>
    </lineage>
</organism>
<proteinExistence type="predicted"/>
<accession>A0A9E7AFB1</accession>
<gene>
    <name evidence="1" type="ORF">M3I19_01880</name>
</gene>
<dbReference type="AlphaFoldDB" id="A0A9E7AFB1"/>
<name>A0A9E7AFB1_9ACTN</name>